<evidence type="ECO:0008006" key="3">
    <source>
        <dbReference type="Google" id="ProtNLM"/>
    </source>
</evidence>
<dbReference type="EMBL" id="CAMAPF010000921">
    <property type="protein sequence ID" value="CAH9121842.1"/>
    <property type="molecule type" value="Genomic_DNA"/>
</dbReference>
<comment type="caution">
    <text evidence="1">The sequence shown here is derived from an EMBL/GenBank/DDBJ whole genome shotgun (WGS) entry which is preliminary data.</text>
</comment>
<organism evidence="1 2">
    <name type="scientific">Cuscuta epithymum</name>
    <dbReference type="NCBI Taxonomy" id="186058"/>
    <lineage>
        <taxon>Eukaryota</taxon>
        <taxon>Viridiplantae</taxon>
        <taxon>Streptophyta</taxon>
        <taxon>Embryophyta</taxon>
        <taxon>Tracheophyta</taxon>
        <taxon>Spermatophyta</taxon>
        <taxon>Magnoliopsida</taxon>
        <taxon>eudicotyledons</taxon>
        <taxon>Gunneridae</taxon>
        <taxon>Pentapetalae</taxon>
        <taxon>asterids</taxon>
        <taxon>lamiids</taxon>
        <taxon>Solanales</taxon>
        <taxon>Convolvulaceae</taxon>
        <taxon>Cuscuteae</taxon>
        <taxon>Cuscuta</taxon>
        <taxon>Cuscuta subgen. Cuscuta</taxon>
    </lineage>
</organism>
<keyword evidence="2" id="KW-1185">Reference proteome</keyword>
<reference evidence="1" key="1">
    <citation type="submission" date="2022-07" db="EMBL/GenBank/DDBJ databases">
        <authorList>
            <person name="Macas J."/>
            <person name="Novak P."/>
            <person name="Neumann P."/>
        </authorList>
    </citation>
    <scope>NUCLEOTIDE SEQUENCE</scope>
</reference>
<proteinExistence type="predicted"/>
<dbReference type="AlphaFoldDB" id="A0AAV0EGX9"/>
<protein>
    <recommendedName>
        <fullName evidence="3">NADH dehydrogenase subunit 1</fullName>
    </recommendedName>
</protein>
<sequence>MFLLGDCNLLVLRSVLFVLLMLLGL</sequence>
<evidence type="ECO:0000313" key="1">
    <source>
        <dbReference type="EMBL" id="CAH9121842.1"/>
    </source>
</evidence>
<accession>A0AAV0EGX9</accession>
<dbReference type="Proteomes" id="UP001152523">
    <property type="component" value="Unassembled WGS sequence"/>
</dbReference>
<gene>
    <name evidence="1" type="ORF">CEPIT_LOCUS24018</name>
</gene>
<name>A0AAV0EGX9_9ASTE</name>
<evidence type="ECO:0000313" key="2">
    <source>
        <dbReference type="Proteomes" id="UP001152523"/>
    </source>
</evidence>